<accession>A0A1I2BZP0</accession>
<dbReference type="Gene3D" id="3.20.20.30">
    <property type="entry name" value="Luciferase-like domain"/>
    <property type="match status" value="1"/>
</dbReference>
<keyword evidence="2" id="KW-0503">Monooxygenase</keyword>
<proteinExistence type="predicted"/>
<name>A0A1I2BZP0_9BACL</name>
<dbReference type="EMBL" id="FOMT01000003">
    <property type="protein sequence ID" value="SFE61621.1"/>
    <property type="molecule type" value="Genomic_DNA"/>
</dbReference>
<protein>
    <submittedName>
        <fullName evidence="4">Probable oxidoreductase, LLM family</fullName>
    </submittedName>
</protein>
<dbReference type="AlphaFoldDB" id="A0A1I2BZP0"/>
<dbReference type="SUPFAM" id="SSF51679">
    <property type="entry name" value="Bacterial luciferase-like"/>
    <property type="match status" value="1"/>
</dbReference>
<dbReference type="InterPro" id="IPR050766">
    <property type="entry name" value="Bact_Lucif_Oxidored"/>
</dbReference>
<evidence type="ECO:0000313" key="5">
    <source>
        <dbReference type="Proteomes" id="UP000198855"/>
    </source>
</evidence>
<sequence>MDSSGYDGKFEFGVYTLGDLAVDPRTGGLKNAGERIKEIIHAAKVADEAGIDVFGVGEHHRLDFALSSPPVLLAAIAQATSRIRLTSATTVLGTADPVRVFEDFATLDLISNGRAEIIAGRGAYIESFPLFGFELDDYKELFTEKLELMKQLNDSERITWSGRLRSPLQDAEIAPRPEQPAIPVWVGVGSTAESAALAGHHGAGMALALLGGEASKYKHLVDCYKEAGLAAGFRNEELRVAITGHCYAAKTTAQALDEFYAGYSTYYSQFMGGKEDGKPLSREDFEKLAGSLAIGSPQLIAEKIIEQHKLFGHSRFMAQMDIGGMPPGQVEASIRLLAEEVAPIVREALQIKV</sequence>
<dbReference type="OrthoDB" id="9776438at2"/>
<dbReference type="GO" id="GO:0004497">
    <property type="term" value="F:monooxygenase activity"/>
    <property type="evidence" value="ECO:0007669"/>
    <property type="project" value="UniProtKB-KW"/>
</dbReference>
<dbReference type="Proteomes" id="UP000198855">
    <property type="component" value="Unassembled WGS sequence"/>
</dbReference>
<organism evidence="4 5">
    <name type="scientific">Paenibacillus catalpae</name>
    <dbReference type="NCBI Taxonomy" id="1045775"/>
    <lineage>
        <taxon>Bacteria</taxon>
        <taxon>Bacillati</taxon>
        <taxon>Bacillota</taxon>
        <taxon>Bacilli</taxon>
        <taxon>Bacillales</taxon>
        <taxon>Paenibacillaceae</taxon>
        <taxon>Paenibacillus</taxon>
    </lineage>
</organism>
<dbReference type="Pfam" id="PF00296">
    <property type="entry name" value="Bac_luciferase"/>
    <property type="match status" value="1"/>
</dbReference>
<evidence type="ECO:0000259" key="3">
    <source>
        <dbReference type="Pfam" id="PF00296"/>
    </source>
</evidence>
<reference evidence="5" key="1">
    <citation type="submission" date="2016-10" db="EMBL/GenBank/DDBJ databases">
        <authorList>
            <person name="Varghese N."/>
            <person name="Submissions S."/>
        </authorList>
    </citation>
    <scope>NUCLEOTIDE SEQUENCE [LARGE SCALE GENOMIC DNA]</scope>
    <source>
        <strain evidence="5">CGMCC 1.10784</strain>
    </source>
</reference>
<dbReference type="GO" id="GO:0005829">
    <property type="term" value="C:cytosol"/>
    <property type="evidence" value="ECO:0007669"/>
    <property type="project" value="TreeGrafter"/>
</dbReference>
<keyword evidence="1" id="KW-0560">Oxidoreductase</keyword>
<dbReference type="PANTHER" id="PTHR30137">
    <property type="entry name" value="LUCIFERASE-LIKE MONOOXYGENASE"/>
    <property type="match status" value="1"/>
</dbReference>
<gene>
    <name evidence="4" type="ORF">SAMN05216378_3734</name>
</gene>
<keyword evidence="5" id="KW-1185">Reference proteome</keyword>
<evidence type="ECO:0000256" key="1">
    <source>
        <dbReference type="ARBA" id="ARBA00023002"/>
    </source>
</evidence>
<dbReference type="GO" id="GO:0016705">
    <property type="term" value="F:oxidoreductase activity, acting on paired donors, with incorporation or reduction of molecular oxygen"/>
    <property type="evidence" value="ECO:0007669"/>
    <property type="project" value="InterPro"/>
</dbReference>
<dbReference type="InterPro" id="IPR011251">
    <property type="entry name" value="Luciferase-like_dom"/>
</dbReference>
<feature type="domain" description="Luciferase-like" evidence="3">
    <location>
        <begin position="11"/>
        <end position="312"/>
    </location>
</feature>
<dbReference type="InterPro" id="IPR036661">
    <property type="entry name" value="Luciferase-like_sf"/>
</dbReference>
<dbReference type="RefSeq" id="WP_091187740.1">
    <property type="nucleotide sequence ID" value="NZ_FOMT01000003.1"/>
</dbReference>
<dbReference type="PANTHER" id="PTHR30137:SF8">
    <property type="entry name" value="BLR5498 PROTEIN"/>
    <property type="match status" value="1"/>
</dbReference>
<evidence type="ECO:0000313" key="4">
    <source>
        <dbReference type="EMBL" id="SFE61621.1"/>
    </source>
</evidence>
<dbReference type="STRING" id="1045775.SAMN05216378_3734"/>
<evidence type="ECO:0000256" key="2">
    <source>
        <dbReference type="ARBA" id="ARBA00023033"/>
    </source>
</evidence>